<protein>
    <recommendedName>
        <fullName evidence="2">Glycosyl transferase family 1 domain-containing protein</fullName>
    </recommendedName>
</protein>
<feature type="compositionally biased region" description="Basic and acidic residues" evidence="1">
    <location>
        <begin position="1"/>
        <end position="13"/>
    </location>
</feature>
<gene>
    <name evidence="3" type="ORF">CBW24_13040</name>
</gene>
<dbReference type="SUPFAM" id="SSF53756">
    <property type="entry name" value="UDP-Glycosyltransferase/glycogen phosphorylase"/>
    <property type="match status" value="1"/>
</dbReference>
<name>A0A291M1F4_9RHOB</name>
<feature type="domain" description="Glycosyl transferase family 1" evidence="2">
    <location>
        <begin position="211"/>
        <end position="369"/>
    </location>
</feature>
<proteinExistence type="predicted"/>
<evidence type="ECO:0000313" key="4">
    <source>
        <dbReference type="Proteomes" id="UP000219050"/>
    </source>
</evidence>
<dbReference type="PANTHER" id="PTHR45947">
    <property type="entry name" value="SULFOQUINOVOSYL TRANSFERASE SQD2"/>
    <property type="match status" value="1"/>
</dbReference>
<dbReference type="EMBL" id="CP021404">
    <property type="protein sequence ID" value="ATI42833.1"/>
    <property type="molecule type" value="Genomic_DNA"/>
</dbReference>
<dbReference type="Proteomes" id="UP000219050">
    <property type="component" value="Chromosome"/>
</dbReference>
<evidence type="ECO:0000313" key="3">
    <source>
        <dbReference type="EMBL" id="ATI42833.1"/>
    </source>
</evidence>
<keyword evidence="4" id="KW-1185">Reference proteome</keyword>
<accession>A0A291M1F4</accession>
<dbReference type="Pfam" id="PF00534">
    <property type="entry name" value="Glycos_transf_1"/>
    <property type="match status" value="1"/>
</dbReference>
<dbReference type="PANTHER" id="PTHR45947:SF3">
    <property type="entry name" value="SULFOQUINOVOSYL TRANSFERASE SQD2"/>
    <property type="match status" value="1"/>
</dbReference>
<dbReference type="InterPro" id="IPR050194">
    <property type="entry name" value="Glycosyltransferase_grp1"/>
</dbReference>
<organism evidence="3 4">
    <name type="scientific">Pacificitalea manganoxidans</name>
    <dbReference type="NCBI Taxonomy" id="1411902"/>
    <lineage>
        <taxon>Bacteria</taxon>
        <taxon>Pseudomonadati</taxon>
        <taxon>Pseudomonadota</taxon>
        <taxon>Alphaproteobacteria</taxon>
        <taxon>Rhodobacterales</taxon>
        <taxon>Paracoccaceae</taxon>
        <taxon>Pacificitalea</taxon>
    </lineage>
</organism>
<dbReference type="GO" id="GO:0016757">
    <property type="term" value="F:glycosyltransferase activity"/>
    <property type="evidence" value="ECO:0007669"/>
    <property type="project" value="InterPro"/>
</dbReference>
<dbReference type="InterPro" id="IPR001296">
    <property type="entry name" value="Glyco_trans_1"/>
</dbReference>
<sequence>MDVRQYKEQRVRQINEPLPSTGPKFDPAAPAPHLTIFTRDPHKFSETFVRRRIQHLNGGNVSVVSLTGTGDGSCLEKPEFSTRKVRRWERILTSRQAQRRQHVLDFLARQGTTHVVFEFGYVATEFADLLPHLTIPAYCTFRGNDASAQLRDPAYVTTLTQCFGDLDGIITVSDFLRRNLASVGLHHPRTLVAPSGVDTTLFTPGTPTRGLCFNVGRLVPKKQPLPMIRAFAEVAEAHDLTLEIAGEGPLEKSARALVSSLGMEQRIRFLGRLDHAAVRERMRSAMIYLQNFETPPDGDTEGMPTVIQEAMACGVPIVTTRHSGVPEHVVDGITGRVVEPGDVDGLAGALAALAAAPDQRASIARNARAHAVAELDYRALFRRIETFMGLRAEDAV</sequence>
<dbReference type="Gene3D" id="3.40.50.2000">
    <property type="entry name" value="Glycogen Phosphorylase B"/>
    <property type="match status" value="2"/>
</dbReference>
<reference evidence="3 4" key="1">
    <citation type="submission" date="2017-05" db="EMBL/GenBank/DDBJ databases">
        <title>Comparative genomic and metabolic analysis of manganese-oxidizing mechanisms in Celeribater manganoxidans DY25T: its adaption to the environment of polymetallic nodule.</title>
        <authorList>
            <person name="Wang X."/>
        </authorList>
    </citation>
    <scope>NUCLEOTIDE SEQUENCE [LARGE SCALE GENOMIC DNA]</scope>
    <source>
        <strain evidence="3 4">DY25</strain>
    </source>
</reference>
<dbReference type="AlphaFoldDB" id="A0A291M1F4"/>
<feature type="region of interest" description="Disordered" evidence="1">
    <location>
        <begin position="1"/>
        <end position="27"/>
    </location>
</feature>
<evidence type="ECO:0000259" key="2">
    <source>
        <dbReference type="Pfam" id="PF00534"/>
    </source>
</evidence>
<evidence type="ECO:0000256" key="1">
    <source>
        <dbReference type="SAM" id="MobiDB-lite"/>
    </source>
</evidence>
<dbReference type="KEGG" id="cmag:CBW24_13040"/>